<proteinExistence type="predicted"/>
<accession>A0A3B0ZLB4</accession>
<gene>
    <name evidence="2" type="ORF">MNBD_GAMMA20-102</name>
</gene>
<feature type="compositionally biased region" description="Polar residues" evidence="1">
    <location>
        <begin position="15"/>
        <end position="29"/>
    </location>
</feature>
<dbReference type="EMBL" id="UOFU01000045">
    <property type="protein sequence ID" value="VAW94208.1"/>
    <property type="molecule type" value="Genomic_DNA"/>
</dbReference>
<protein>
    <submittedName>
        <fullName evidence="2">Uncharacterized protein</fullName>
    </submittedName>
</protein>
<feature type="non-terminal residue" evidence="2">
    <location>
        <position position="1"/>
    </location>
</feature>
<evidence type="ECO:0000256" key="1">
    <source>
        <dbReference type="SAM" id="MobiDB-lite"/>
    </source>
</evidence>
<evidence type="ECO:0000313" key="2">
    <source>
        <dbReference type="EMBL" id="VAW94208.1"/>
    </source>
</evidence>
<name>A0A3B0ZLB4_9ZZZZ</name>
<sequence length="29" mass="3050">DGTYVLTKPGKAEPVSSQQTLLETLSESA</sequence>
<reference evidence="2" key="1">
    <citation type="submission" date="2018-06" db="EMBL/GenBank/DDBJ databases">
        <authorList>
            <person name="Zhirakovskaya E."/>
        </authorList>
    </citation>
    <scope>NUCLEOTIDE SEQUENCE</scope>
</reference>
<dbReference type="AlphaFoldDB" id="A0A3B0ZLB4"/>
<organism evidence="2">
    <name type="scientific">hydrothermal vent metagenome</name>
    <dbReference type="NCBI Taxonomy" id="652676"/>
    <lineage>
        <taxon>unclassified sequences</taxon>
        <taxon>metagenomes</taxon>
        <taxon>ecological metagenomes</taxon>
    </lineage>
</organism>
<feature type="region of interest" description="Disordered" evidence="1">
    <location>
        <begin position="1"/>
        <end position="29"/>
    </location>
</feature>